<comment type="cofactor">
    <cofactor evidence="8">
        <name>FMN</name>
        <dbReference type="ChEBI" id="CHEBI:58210"/>
    </cofactor>
    <text evidence="8">Binds 1 FMN per subunit.</text>
</comment>
<dbReference type="RefSeq" id="WP_141915479.1">
    <property type="nucleotide sequence ID" value="NZ_BAAAYS010000001.1"/>
</dbReference>
<evidence type="ECO:0000256" key="4">
    <source>
        <dbReference type="ARBA" id="ARBA00022857"/>
    </source>
</evidence>
<dbReference type="SUPFAM" id="SSF55469">
    <property type="entry name" value="FMN-dependent nitroreductase-like"/>
    <property type="match status" value="1"/>
</dbReference>
<dbReference type="InterPro" id="IPR029479">
    <property type="entry name" value="Nitroreductase"/>
</dbReference>
<evidence type="ECO:0000256" key="8">
    <source>
        <dbReference type="PIRSR" id="PIRSR000232-1"/>
    </source>
</evidence>
<evidence type="ECO:0000313" key="10">
    <source>
        <dbReference type="EMBL" id="TQM65641.1"/>
    </source>
</evidence>
<feature type="binding site" evidence="8">
    <location>
        <position position="40"/>
    </location>
    <ligand>
        <name>FMN</name>
        <dbReference type="ChEBI" id="CHEBI:58210"/>
        <note>ligand shared between dimeric partners</note>
    </ligand>
</feature>
<dbReference type="Pfam" id="PF00881">
    <property type="entry name" value="Nitroreductase"/>
    <property type="match status" value="1"/>
</dbReference>
<comment type="caution">
    <text evidence="10">The sequence shown here is derived from an EMBL/GenBank/DDBJ whole genome shotgun (WGS) entry which is preliminary data.</text>
</comment>
<evidence type="ECO:0000256" key="7">
    <source>
        <dbReference type="PIRNR" id="PIRNR000232"/>
    </source>
</evidence>
<dbReference type="EC" id="1.-.-.-" evidence="7"/>
<keyword evidence="3 7" id="KW-0288">FMN</keyword>
<dbReference type="EMBL" id="VFPN01000001">
    <property type="protein sequence ID" value="TQM65641.1"/>
    <property type="molecule type" value="Genomic_DNA"/>
</dbReference>
<keyword evidence="6 7" id="KW-0520">NAD</keyword>
<dbReference type="OrthoDB" id="3268470at2"/>
<evidence type="ECO:0000256" key="3">
    <source>
        <dbReference type="ARBA" id="ARBA00022643"/>
    </source>
</evidence>
<dbReference type="InterPro" id="IPR026021">
    <property type="entry name" value="YdjA-like"/>
</dbReference>
<keyword evidence="2 7" id="KW-0285">Flavoprotein</keyword>
<keyword evidence="4 7" id="KW-0521">NADP</keyword>
<dbReference type="Proteomes" id="UP000318331">
    <property type="component" value="Unassembled WGS sequence"/>
</dbReference>
<keyword evidence="5 7" id="KW-0560">Oxidoreductase</keyword>
<dbReference type="AlphaFoldDB" id="A0A543I509"/>
<evidence type="ECO:0000256" key="2">
    <source>
        <dbReference type="ARBA" id="ARBA00022630"/>
    </source>
</evidence>
<dbReference type="InterPro" id="IPR052530">
    <property type="entry name" value="NAD(P)H_nitroreductase"/>
</dbReference>
<keyword evidence="11" id="KW-1185">Reference proteome</keyword>
<dbReference type="GO" id="GO:0016491">
    <property type="term" value="F:oxidoreductase activity"/>
    <property type="evidence" value="ECO:0007669"/>
    <property type="project" value="UniProtKB-UniRule"/>
</dbReference>
<feature type="binding site" description="in other chain" evidence="8">
    <location>
        <begin position="138"/>
        <end position="140"/>
    </location>
    <ligand>
        <name>FMN</name>
        <dbReference type="ChEBI" id="CHEBI:58210"/>
        <note>ligand shared between dimeric partners</note>
    </ligand>
</feature>
<evidence type="ECO:0000256" key="1">
    <source>
        <dbReference type="ARBA" id="ARBA00007118"/>
    </source>
</evidence>
<evidence type="ECO:0000256" key="5">
    <source>
        <dbReference type="ARBA" id="ARBA00023002"/>
    </source>
</evidence>
<dbReference type="Gene3D" id="3.40.109.10">
    <property type="entry name" value="NADH Oxidase"/>
    <property type="match status" value="1"/>
</dbReference>
<reference evidence="10 11" key="1">
    <citation type="submission" date="2019-06" db="EMBL/GenBank/DDBJ databases">
        <title>Sequencing the genomes of 1000 actinobacteria strains.</title>
        <authorList>
            <person name="Klenk H.-P."/>
        </authorList>
    </citation>
    <scope>NUCLEOTIDE SEQUENCE [LARGE SCALE GENOMIC DNA]</scope>
    <source>
        <strain evidence="10 11">DSM 18031</strain>
    </source>
</reference>
<dbReference type="PANTHER" id="PTHR43821">
    <property type="entry name" value="NAD(P)H NITROREDUCTASE YDJA-RELATED"/>
    <property type="match status" value="1"/>
</dbReference>
<gene>
    <name evidence="10" type="ORF">FB466_0448</name>
</gene>
<name>A0A543I509_9MICO</name>
<protein>
    <recommendedName>
        <fullName evidence="7">Putative NAD(P)H nitroreductase</fullName>
        <ecNumber evidence="7">1.-.-.-</ecNumber>
    </recommendedName>
</protein>
<accession>A0A543I509</accession>
<feature type="binding site" description="in other chain" evidence="8">
    <location>
        <begin position="11"/>
        <end position="13"/>
    </location>
    <ligand>
        <name>FMN</name>
        <dbReference type="ChEBI" id="CHEBI:58210"/>
        <note>ligand shared between dimeric partners</note>
    </ligand>
</feature>
<comment type="similarity">
    <text evidence="1 7">Belongs to the nitroreductase family.</text>
</comment>
<dbReference type="PIRSF" id="PIRSF000232">
    <property type="entry name" value="YdjA"/>
    <property type="match status" value="1"/>
</dbReference>
<sequence length="192" mass="21247">MSSVYDAVRNRRSCSKVTADTPDRDELLHLIEAAGRVADHSSLHPWRVIEIRGDARLALAQSFAQAEAKKKGTHTKKNTAGVVEGYARKTQRAELLLAVVYSPQSSGKVPDWEQEAVASGVAHALMLLLDDAGWGTIWRTGSYTRAKAVHRAHRLAKTERLLGWLYVGGKPSKEKDGRPRKTVNAEKFLTHL</sequence>
<evidence type="ECO:0000256" key="6">
    <source>
        <dbReference type="ARBA" id="ARBA00023027"/>
    </source>
</evidence>
<evidence type="ECO:0000259" key="9">
    <source>
        <dbReference type="Pfam" id="PF00881"/>
    </source>
</evidence>
<evidence type="ECO:0000313" key="11">
    <source>
        <dbReference type="Proteomes" id="UP000318331"/>
    </source>
</evidence>
<organism evidence="10 11">
    <name type="scientific">Klugiella xanthotipulae</name>
    <dbReference type="NCBI Taxonomy" id="244735"/>
    <lineage>
        <taxon>Bacteria</taxon>
        <taxon>Bacillati</taxon>
        <taxon>Actinomycetota</taxon>
        <taxon>Actinomycetes</taxon>
        <taxon>Micrococcales</taxon>
        <taxon>Microbacteriaceae</taxon>
        <taxon>Klugiella</taxon>
    </lineage>
</organism>
<feature type="binding site" evidence="8">
    <location>
        <position position="36"/>
    </location>
    <ligand>
        <name>FMN</name>
        <dbReference type="ChEBI" id="CHEBI:58210"/>
        <note>ligand shared between dimeric partners</note>
    </ligand>
</feature>
<dbReference type="PANTHER" id="PTHR43821:SF1">
    <property type="entry name" value="NAD(P)H NITROREDUCTASE YDJA-RELATED"/>
    <property type="match status" value="1"/>
</dbReference>
<dbReference type="InterPro" id="IPR000415">
    <property type="entry name" value="Nitroreductase-like"/>
</dbReference>
<feature type="domain" description="Nitroreductase" evidence="9">
    <location>
        <begin position="8"/>
        <end position="168"/>
    </location>
</feature>
<proteinExistence type="inferred from homology"/>